<dbReference type="Gene3D" id="1.20.120.530">
    <property type="entry name" value="GntR ligand-binding domain-like"/>
    <property type="match status" value="1"/>
</dbReference>
<dbReference type="InterPro" id="IPR036390">
    <property type="entry name" value="WH_DNA-bd_sf"/>
</dbReference>
<dbReference type="AlphaFoldDB" id="A0A3N4ZCH7"/>
<dbReference type="PANTHER" id="PTHR43537">
    <property type="entry name" value="TRANSCRIPTIONAL REGULATOR, GNTR FAMILY"/>
    <property type="match status" value="1"/>
</dbReference>
<keyword evidence="3" id="KW-0804">Transcription</keyword>
<dbReference type="CDD" id="cd07377">
    <property type="entry name" value="WHTH_GntR"/>
    <property type="match status" value="1"/>
</dbReference>
<evidence type="ECO:0000259" key="4">
    <source>
        <dbReference type="PROSITE" id="PS50949"/>
    </source>
</evidence>
<dbReference type="PROSITE" id="PS50949">
    <property type="entry name" value="HTH_GNTR"/>
    <property type="match status" value="1"/>
</dbReference>
<dbReference type="GO" id="GO:0003700">
    <property type="term" value="F:DNA-binding transcription factor activity"/>
    <property type="evidence" value="ECO:0007669"/>
    <property type="project" value="InterPro"/>
</dbReference>
<evidence type="ECO:0000313" key="5">
    <source>
        <dbReference type="EMBL" id="RPF23172.1"/>
    </source>
</evidence>
<evidence type="ECO:0000256" key="1">
    <source>
        <dbReference type="ARBA" id="ARBA00023015"/>
    </source>
</evidence>
<dbReference type="EMBL" id="RKQZ01000001">
    <property type="protein sequence ID" value="RPF23172.1"/>
    <property type="molecule type" value="Genomic_DNA"/>
</dbReference>
<keyword evidence="1" id="KW-0805">Transcription regulation</keyword>
<dbReference type="PANTHER" id="PTHR43537:SF5">
    <property type="entry name" value="UXU OPERON TRANSCRIPTIONAL REGULATOR"/>
    <property type="match status" value="1"/>
</dbReference>
<dbReference type="SMART" id="SM00895">
    <property type="entry name" value="FCD"/>
    <property type="match status" value="1"/>
</dbReference>
<evidence type="ECO:0000313" key="6">
    <source>
        <dbReference type="Proteomes" id="UP000280501"/>
    </source>
</evidence>
<dbReference type="SUPFAM" id="SSF46785">
    <property type="entry name" value="Winged helix' DNA-binding domain"/>
    <property type="match status" value="1"/>
</dbReference>
<keyword evidence="6" id="KW-1185">Reference proteome</keyword>
<organism evidence="5 6">
    <name type="scientific">Myceligenerans xiligouense</name>
    <dbReference type="NCBI Taxonomy" id="253184"/>
    <lineage>
        <taxon>Bacteria</taxon>
        <taxon>Bacillati</taxon>
        <taxon>Actinomycetota</taxon>
        <taxon>Actinomycetes</taxon>
        <taxon>Micrococcales</taxon>
        <taxon>Promicromonosporaceae</taxon>
        <taxon>Myceligenerans</taxon>
    </lineage>
</organism>
<accession>A0A3N4ZCH7</accession>
<evidence type="ECO:0000256" key="2">
    <source>
        <dbReference type="ARBA" id="ARBA00023125"/>
    </source>
</evidence>
<name>A0A3N4ZCH7_9MICO</name>
<dbReference type="Pfam" id="PF00392">
    <property type="entry name" value="GntR"/>
    <property type="match status" value="1"/>
</dbReference>
<reference evidence="5 6" key="1">
    <citation type="submission" date="2018-11" db="EMBL/GenBank/DDBJ databases">
        <title>Sequencing the genomes of 1000 actinobacteria strains.</title>
        <authorList>
            <person name="Klenk H.-P."/>
        </authorList>
    </citation>
    <scope>NUCLEOTIDE SEQUENCE [LARGE SCALE GENOMIC DNA]</scope>
    <source>
        <strain evidence="5 6">DSM 15700</strain>
    </source>
</reference>
<dbReference type="GO" id="GO:0003677">
    <property type="term" value="F:DNA binding"/>
    <property type="evidence" value="ECO:0007669"/>
    <property type="project" value="UniProtKB-KW"/>
</dbReference>
<dbReference type="SMART" id="SM00345">
    <property type="entry name" value="HTH_GNTR"/>
    <property type="match status" value="1"/>
</dbReference>
<gene>
    <name evidence="5" type="ORF">EDD34_3853</name>
</gene>
<dbReference type="Proteomes" id="UP000280501">
    <property type="component" value="Unassembled WGS sequence"/>
</dbReference>
<comment type="caution">
    <text evidence="5">The sequence shown here is derived from an EMBL/GenBank/DDBJ whole genome shotgun (WGS) entry which is preliminary data.</text>
</comment>
<protein>
    <submittedName>
        <fullName evidence="5">GntR family transcriptional regulator</fullName>
    </submittedName>
</protein>
<keyword evidence="2" id="KW-0238">DNA-binding</keyword>
<evidence type="ECO:0000256" key="3">
    <source>
        <dbReference type="ARBA" id="ARBA00023163"/>
    </source>
</evidence>
<sequence length="232" mass="26025">MVAKEEPIVTEAPASVSKSERVYRTLRERIQEGQYTSGYRLVLDQIARELDVSPVPVREAVRRLEAEGLVTFTRNVGAEVRGVDVGQYTDAMQTLAWLEGAATGLAVTHLDGERLARARSLNEDMRDLLGDHFDPVRFTALNEQFHRVLCGACPNEHLLGLLRREWLHMSLVRRSSFAAMPGRPAVSVEEHDRILALVTSGAPPDDVERAVRDHKLRTMNEYLATRGRTSRA</sequence>
<proteinExistence type="predicted"/>
<dbReference type="InterPro" id="IPR008920">
    <property type="entry name" value="TF_FadR/GntR_C"/>
</dbReference>
<dbReference type="InterPro" id="IPR000524">
    <property type="entry name" value="Tscrpt_reg_HTH_GntR"/>
</dbReference>
<dbReference type="InterPro" id="IPR011711">
    <property type="entry name" value="GntR_C"/>
</dbReference>
<feature type="domain" description="HTH gntR-type" evidence="4">
    <location>
        <begin position="16"/>
        <end position="83"/>
    </location>
</feature>
<dbReference type="Pfam" id="PF07729">
    <property type="entry name" value="FCD"/>
    <property type="match status" value="1"/>
</dbReference>
<dbReference type="Gene3D" id="1.10.10.10">
    <property type="entry name" value="Winged helix-like DNA-binding domain superfamily/Winged helix DNA-binding domain"/>
    <property type="match status" value="1"/>
</dbReference>
<dbReference type="SUPFAM" id="SSF48008">
    <property type="entry name" value="GntR ligand-binding domain-like"/>
    <property type="match status" value="1"/>
</dbReference>
<dbReference type="InterPro" id="IPR036388">
    <property type="entry name" value="WH-like_DNA-bd_sf"/>
</dbReference>
<dbReference type="OrthoDB" id="4084810at2"/>